<proteinExistence type="predicted"/>
<evidence type="ECO:0000313" key="2">
    <source>
        <dbReference type="EMBL" id="REF31986.1"/>
    </source>
</evidence>
<dbReference type="EMBL" id="QTUA01000001">
    <property type="protein sequence ID" value="REF31986.1"/>
    <property type="molecule type" value="Genomic_DNA"/>
</dbReference>
<dbReference type="OrthoDB" id="9813301at2"/>
<evidence type="ECO:0000313" key="3">
    <source>
        <dbReference type="Proteomes" id="UP000256253"/>
    </source>
</evidence>
<organism evidence="2 3">
    <name type="scientific">Calidifontibacter indicus</name>
    <dbReference type="NCBI Taxonomy" id="419650"/>
    <lineage>
        <taxon>Bacteria</taxon>
        <taxon>Bacillati</taxon>
        <taxon>Actinomycetota</taxon>
        <taxon>Actinomycetes</taxon>
        <taxon>Micrococcales</taxon>
        <taxon>Dermacoccaceae</taxon>
        <taxon>Calidifontibacter</taxon>
    </lineage>
</organism>
<reference evidence="2 3" key="1">
    <citation type="submission" date="2018-08" db="EMBL/GenBank/DDBJ databases">
        <title>Sequencing the genomes of 1000 actinobacteria strains.</title>
        <authorList>
            <person name="Klenk H.-P."/>
        </authorList>
    </citation>
    <scope>NUCLEOTIDE SEQUENCE [LARGE SCALE GENOMIC DNA]</scope>
    <source>
        <strain evidence="2 3">DSM 22967</strain>
    </source>
</reference>
<feature type="region of interest" description="Disordered" evidence="1">
    <location>
        <begin position="558"/>
        <end position="609"/>
    </location>
</feature>
<gene>
    <name evidence="2" type="ORF">DFJ65_3077</name>
</gene>
<dbReference type="AlphaFoldDB" id="A0A3D9URV8"/>
<sequence length="609" mass="63018">MSESAVSEKQTSRRGRWAALAGGGLVVLLGAGYVGTAAAVTNKVPDGTKVAGVDVSGMSSTRAADAVEKHTSGLLSRPVTVHADGKSITLDPAKSGLSLDAGQGVDGLTGFSLSPTVVKEHLFGVTQDRPLRAKADLDKLAAAITAEGGTFKGSATNGSVRFDNGKVVVTRSTDGTGIQADAAARQIAAGWPAKTSFTATIGHVEAPLTNAELDAFVRDFANPAMSGPLKIKVGDKVAELTPQDVCEFLSAKVTDGKIAPVVDEAKLKSALDSLSNTLTTAPVNAHYGANGAIVEAKNGTEVDPTGAAALVVKALTATDRTVTLKTKPVAARMTAADLKNLGTTQISEFVSPYPTGPANAARTTNIKVALSKINGMIVAPGEQFSLLQALSPIEASNGYVEAGVLIDGRHGKGTGGGISQVSTTLYNATFFAGVQLDEHTEHAYWIPRYPMGREATLWVPTIDNKWTNDTGHPIRIQAGTEGNAAVIRLFGTKTFNVKTTTGPQFAFTDPKTRYLDESGCEPQTPAQGFSVTVTRTVTDLSGKVVKSESRTTKYIPQDRVICGPDPSKARASSSATSSRKPTSSSTSTSSTAAKPSSTSTPATPSSTKK</sequence>
<feature type="compositionally biased region" description="Low complexity" evidence="1">
    <location>
        <begin position="569"/>
        <end position="609"/>
    </location>
</feature>
<dbReference type="Proteomes" id="UP000256253">
    <property type="component" value="Unassembled WGS sequence"/>
</dbReference>
<name>A0A3D9URV8_9MICO</name>
<dbReference type="Pfam" id="PF04294">
    <property type="entry name" value="VanW"/>
    <property type="match status" value="1"/>
</dbReference>
<protein>
    <submittedName>
        <fullName evidence="2">Vancomycin resistance protein YoaR</fullName>
    </submittedName>
</protein>
<accession>A0A3D9URV8</accession>
<comment type="caution">
    <text evidence="2">The sequence shown here is derived from an EMBL/GenBank/DDBJ whole genome shotgun (WGS) entry which is preliminary data.</text>
</comment>
<dbReference type="InterPro" id="IPR052913">
    <property type="entry name" value="Glycopeptide_resist_protein"/>
</dbReference>
<dbReference type="PANTHER" id="PTHR35788">
    <property type="entry name" value="EXPORTED PROTEIN-RELATED"/>
    <property type="match status" value="1"/>
</dbReference>
<keyword evidence="3" id="KW-1185">Reference proteome</keyword>
<dbReference type="InterPro" id="IPR007391">
    <property type="entry name" value="Vancomycin_resist_VanW"/>
</dbReference>
<dbReference type="PANTHER" id="PTHR35788:SF1">
    <property type="entry name" value="EXPORTED PROTEIN"/>
    <property type="match status" value="1"/>
</dbReference>
<evidence type="ECO:0000256" key="1">
    <source>
        <dbReference type="SAM" id="MobiDB-lite"/>
    </source>
</evidence>